<keyword evidence="3" id="KW-1185">Reference proteome</keyword>
<dbReference type="Proteomes" id="UP000289738">
    <property type="component" value="Chromosome A07"/>
</dbReference>
<sequence>MTTSGCHRRSSKLQSAYSRRLFLLSSEARFEDSVVGGGGWSSTPETILHCFRCCRKTRNIWKKLNFDLQCLDLNIFSNKVLHAAHSISFTWTPPQDLIKDTQGIMRTRARSHVLMSVKLPRSRTRMRTLETVRVAMSHVTSHVACLLWLRGYMGALPYASVRQSELFAIWQRLLLSWEAGHREVTCETDYLKAFNLIGDQNMGAHCLDKDLVSKIQEILKWRWKATMLLQTYEGVKFVYENRLDIIIPFALSFEELKGVICENIDS</sequence>
<gene>
    <name evidence="2" type="ORF">Ahy_A07g032436</name>
</gene>
<name>A0A445C6Z9_ARAHY</name>
<protein>
    <recommendedName>
        <fullName evidence="1">RNase H type-1 domain-containing protein</fullName>
    </recommendedName>
</protein>
<dbReference type="InterPro" id="IPR002156">
    <property type="entry name" value="RNaseH_domain"/>
</dbReference>
<dbReference type="GO" id="GO:0003676">
    <property type="term" value="F:nucleic acid binding"/>
    <property type="evidence" value="ECO:0007669"/>
    <property type="project" value="InterPro"/>
</dbReference>
<feature type="domain" description="RNase H type-1" evidence="1">
    <location>
        <begin position="156"/>
        <end position="236"/>
    </location>
</feature>
<evidence type="ECO:0000313" key="2">
    <source>
        <dbReference type="EMBL" id="RYR46668.1"/>
    </source>
</evidence>
<dbReference type="GO" id="GO:0004523">
    <property type="term" value="F:RNA-DNA hybrid ribonuclease activity"/>
    <property type="evidence" value="ECO:0007669"/>
    <property type="project" value="InterPro"/>
</dbReference>
<proteinExistence type="predicted"/>
<accession>A0A445C6Z9</accession>
<dbReference type="Pfam" id="PF13456">
    <property type="entry name" value="RVT_3"/>
    <property type="match status" value="1"/>
</dbReference>
<comment type="caution">
    <text evidence="2">The sequence shown here is derived from an EMBL/GenBank/DDBJ whole genome shotgun (WGS) entry which is preliminary data.</text>
</comment>
<organism evidence="2 3">
    <name type="scientific">Arachis hypogaea</name>
    <name type="common">Peanut</name>
    <dbReference type="NCBI Taxonomy" id="3818"/>
    <lineage>
        <taxon>Eukaryota</taxon>
        <taxon>Viridiplantae</taxon>
        <taxon>Streptophyta</taxon>
        <taxon>Embryophyta</taxon>
        <taxon>Tracheophyta</taxon>
        <taxon>Spermatophyta</taxon>
        <taxon>Magnoliopsida</taxon>
        <taxon>eudicotyledons</taxon>
        <taxon>Gunneridae</taxon>
        <taxon>Pentapetalae</taxon>
        <taxon>rosids</taxon>
        <taxon>fabids</taxon>
        <taxon>Fabales</taxon>
        <taxon>Fabaceae</taxon>
        <taxon>Papilionoideae</taxon>
        <taxon>50 kb inversion clade</taxon>
        <taxon>dalbergioids sensu lato</taxon>
        <taxon>Dalbergieae</taxon>
        <taxon>Pterocarpus clade</taxon>
        <taxon>Arachis</taxon>
    </lineage>
</organism>
<dbReference type="EMBL" id="SDMP01000007">
    <property type="protein sequence ID" value="RYR46668.1"/>
    <property type="molecule type" value="Genomic_DNA"/>
</dbReference>
<reference evidence="2 3" key="1">
    <citation type="submission" date="2019-01" db="EMBL/GenBank/DDBJ databases">
        <title>Sequencing of cultivated peanut Arachis hypogaea provides insights into genome evolution and oil improvement.</title>
        <authorList>
            <person name="Chen X."/>
        </authorList>
    </citation>
    <scope>NUCLEOTIDE SEQUENCE [LARGE SCALE GENOMIC DNA]</scope>
    <source>
        <strain evidence="3">cv. Fuhuasheng</strain>
        <tissue evidence="2">Leaves</tissue>
    </source>
</reference>
<dbReference type="AlphaFoldDB" id="A0A445C6Z9"/>
<evidence type="ECO:0000313" key="3">
    <source>
        <dbReference type="Proteomes" id="UP000289738"/>
    </source>
</evidence>
<evidence type="ECO:0000259" key="1">
    <source>
        <dbReference type="Pfam" id="PF13456"/>
    </source>
</evidence>